<dbReference type="Proteomes" id="UP000693672">
    <property type="component" value="Unassembled WGS sequence"/>
</dbReference>
<evidence type="ECO:0000256" key="1">
    <source>
        <dbReference type="SAM" id="MobiDB-lite"/>
    </source>
</evidence>
<feature type="region of interest" description="Disordered" evidence="1">
    <location>
        <begin position="356"/>
        <end position="400"/>
    </location>
</feature>
<evidence type="ECO:0000256" key="2">
    <source>
        <dbReference type="SAM" id="SignalP"/>
    </source>
</evidence>
<dbReference type="RefSeq" id="WP_218094321.1">
    <property type="nucleotide sequence ID" value="NZ_CAJVAS010000026.1"/>
</dbReference>
<feature type="compositionally biased region" description="Polar residues" evidence="1">
    <location>
        <begin position="358"/>
        <end position="371"/>
    </location>
</feature>
<dbReference type="InterPro" id="IPR025883">
    <property type="entry name" value="Cadherin-like_domain"/>
</dbReference>
<gene>
    <name evidence="4" type="ORF">PAESOLCIP111_04603</name>
</gene>
<feature type="domain" description="SLH" evidence="3">
    <location>
        <begin position="159"/>
        <end position="222"/>
    </location>
</feature>
<feature type="domain" description="SLH" evidence="3">
    <location>
        <begin position="103"/>
        <end position="158"/>
    </location>
</feature>
<evidence type="ECO:0000313" key="4">
    <source>
        <dbReference type="EMBL" id="CAG7644015.1"/>
    </source>
</evidence>
<comment type="caution">
    <text evidence="4">The sequence shown here is derived from an EMBL/GenBank/DDBJ whole genome shotgun (WGS) entry which is preliminary data.</text>
</comment>
<sequence length="2558" mass="256890">MNNYSWFKTVCFVLSLSLVFNLLPIVALAAEPAETQQASQAAPYYNDTNGHWAGAAIERWSDNGVLEGSDGRFRPDSSITRAELATVIDRMLQYRQATDQRFSDVSSDAWYYNSVRRVAATGVMQGAGDMLYPDNATTREETVAMLGRAFQMTGGTGSAASFADAGRISDWAAPIIRQMSDKGYVSGRPDGNFYPQDTITRAEVVQILDNMIAGYYHQPGEYKAPDRALHGNVLINADGVTISGLTINGNLYVAPGINGVTAFDNIHVGGTAFIQGGGSLVLQGNSSIHAMTAANAAIRAEANVHIGDLLITSPLTIEGDGKVDKAHIAKEGSGARLNNWPAQVVMGSGAEAVIQGKPYTNSQPSDVTVTPVSEPVSGGSGSSGSVGSGSSSESRSNNSNLSALSFSTDVGRMTLSPAFAAEIRQYTAAVSTAATKVTVSAGAADAFASVQIAASAGAVVTDNEVTLAASGDTTVTVKVTAESGDVTEYVTTFSKRLSHHSELSSIGIVTDSGAAALSPSFTPDNHTYTAAVSTTATKLTISMATVDAASTVVLAASGEGAIVTGNEVTLASSGPTTVTLQVTAADGTVSEYRVTVSKTLGHDSRLGVLGFSANIGSTALSPVFASDTFAYTAAVSSAATKVNVNASATDATAAVEMTASGTGASVSGNEITLAAGSATIITVKVTAADGASSTYTLTVNNTLNHDSSLNALGITADSGAAVLSPAFASTTYAYTVAASTAASKVIITALAADAGAVVTIAAGGTGAVVSGNEVTLASGGVTTITVKVTAADGTASEYTVSVSATLGYNSSLSALSFAADTGPSGLSPAFASAVYAYTVPVSTAATKVTVNAAAVDATSTMAITASGAGSMVTGSEVTLASGGTTTITVTVTAADSSSTAYVMTVSQTLSHDSSLSTLGLTPDAGTAALSPAFAQGILAYATTVPTAATKVTVGATAANPGATVTITASGTGASVTGNEVTLASSGTTTITVKVTAADSAFTSYTMTVEKLDTVTFTGTFGILTTQLGGLPGGYSTLGSGGLANIPAMYDGSGTLNFSSMPAVTAVSYTMTQNSILKQADIKLSNTVAMMLVGTTLSISADIYVDDDNDGVYEKKTSGIPLTPPYTGILGIGTPTEAYNNSLNIPVEAGSKLLVVYYMNAAGINLLNAVTGDLEAKLSFVQDPNPSSNSKLSALSLTSGAGTAALTPVFKAATTAYATTVPTAATKVTVGATTANPGASVIITASGTGASATGNEVTLATSGTTTITVKVTAADSTFTSYTVTVERLDTVTFTGTSGILTTLLGGLPGGYSVLGSGSGGIANLPTMYDGSGSLDFSAMPFVTAVAHTVTQNSILKQADIKLSNTLAMSLVGTTLSISADIYVDDDNDGVYEKKTSGIPLTPEYTGIIAIGTTTQGQNNSLNIPVEAGSKLLVVYYMNAAGLNLINAVTGDLEAKLSFVQDPNPSGNSKLSALSLTPDAGTAALTPVFKAATTAYATTVPTAATKVTVGAAAANPGASVTLTASGTGASVTSNEVTLATSGTTTITAKVTAADSTSTSYTITVEKLDTVTFTGTFGIVTTLLGGLPGGYSTLGSGGTANIPAIYDGSGTLDFSAMPSVTSVAYTMTQNSILKQADIKLSNTVAMSLVGTTLSISADIYVDDDNDGVYEKKTSGIPLTPPYTGVLAIGTTTQGQNNSLNIPVEAGSKLLVVYYMNAAGISLINAVTGDLEAKLSFVQDPNPSGNSKLSALSLTPNTGTAALTPVFKAATTAYATTVPTAATKVTVGATTANPGASVTITASGTGASATGNEVTLATGTTTITVKVTAADSSFTSYTVTVEKLDMVTFTGTSATLTTIAAGLTGLYSTLGSGGTANSLTVYNGSGTLDFSAMPSVTAMAHTVTQNSILKQADIKLSNTMALSLLGTTLSISADIYVDDDNDGVYEKKTSGIPLAPSYTGILAIGTTTQGQNNSLNIPVEAGSKLLVVYYMNATGLSLINAVTGDLEAKLSFVQDPNPSSNSKLNALSLTPDAGTAALTPVFKAATTAYTTTVPTAATKVTVGAAAANPGASVTITASGTGASVTSNEVTLASSGTTTITAKVTAADSSSTSYTVTVEKLDTVTFTGTSATLTTIAGGLTGLYSTLGSGGTANSLTVYNGSGTLDLSAMPSVTAVAHTVAQNSILKAADIRLSNTLALSLVGTTLSISADIYVDDDNDGVYEKKTSGIPLAPPYTGILATGTTTQGVNNSLSIPVEAGSKLLVVYYMNAAGLSLLNTVTGNLEAKLSFVQDPNPSSNSRLSMLSLTPDTGTATLTPVFKARTYAYATSVTSAVYAVTVNATASASGALISITATGTGASVTGSSVTLASSGPTTINVKVTAADSTYTVYTLTVNRIQTFTFTSTSAMVSTIIGGSGIYSVLGSGGGANSQTLYSTGPLNLSAEPALTAVAQPITRNGTLTQVEASFKNTIAQSLVGSTITVYADIYVDHNNDNIYEKATGVTLAPAYTGLVPIGETITAQSTGLQVPITAGSKLLVVYYAESMGIQMVTNLPGEVEANITIK</sequence>
<keyword evidence="2" id="KW-0732">Signal</keyword>
<dbReference type="PANTHER" id="PTHR43308:SF5">
    <property type="entry name" value="S-LAYER PROTEIN _ PEPTIDOGLYCAN ENDO-BETA-N-ACETYLGLUCOSAMINIDASE"/>
    <property type="match status" value="1"/>
</dbReference>
<dbReference type="InterPro" id="IPR001119">
    <property type="entry name" value="SLH_dom"/>
</dbReference>
<dbReference type="Pfam" id="PF12733">
    <property type="entry name" value="Cadherin-like"/>
    <property type="match status" value="11"/>
</dbReference>
<proteinExistence type="predicted"/>
<evidence type="ECO:0000259" key="3">
    <source>
        <dbReference type="PROSITE" id="PS51272"/>
    </source>
</evidence>
<feature type="domain" description="SLH" evidence="3">
    <location>
        <begin position="40"/>
        <end position="102"/>
    </location>
</feature>
<protein>
    <recommendedName>
        <fullName evidence="3">SLH domain-containing protein</fullName>
    </recommendedName>
</protein>
<dbReference type="PROSITE" id="PS51272">
    <property type="entry name" value="SLH"/>
    <property type="match status" value="3"/>
</dbReference>
<dbReference type="Pfam" id="PF00395">
    <property type="entry name" value="SLH"/>
    <property type="match status" value="3"/>
</dbReference>
<evidence type="ECO:0000313" key="5">
    <source>
        <dbReference type="Proteomes" id="UP000693672"/>
    </source>
</evidence>
<dbReference type="PANTHER" id="PTHR43308">
    <property type="entry name" value="OUTER MEMBRANE PROTEIN ALPHA-RELATED"/>
    <property type="match status" value="1"/>
</dbReference>
<name>A0A916K680_9BACL</name>
<dbReference type="EMBL" id="CAJVAS010000026">
    <property type="protein sequence ID" value="CAG7644015.1"/>
    <property type="molecule type" value="Genomic_DNA"/>
</dbReference>
<organism evidence="4 5">
    <name type="scientific">Paenibacillus solanacearum</name>
    <dbReference type="NCBI Taxonomy" id="2048548"/>
    <lineage>
        <taxon>Bacteria</taxon>
        <taxon>Bacillati</taxon>
        <taxon>Bacillota</taxon>
        <taxon>Bacilli</taxon>
        <taxon>Bacillales</taxon>
        <taxon>Paenibacillaceae</taxon>
        <taxon>Paenibacillus</taxon>
    </lineage>
</organism>
<feature type="compositionally biased region" description="Gly residues" evidence="1">
    <location>
        <begin position="378"/>
        <end position="387"/>
    </location>
</feature>
<keyword evidence="5" id="KW-1185">Reference proteome</keyword>
<feature type="signal peptide" evidence="2">
    <location>
        <begin position="1"/>
        <end position="29"/>
    </location>
</feature>
<feature type="compositionally biased region" description="Low complexity" evidence="1">
    <location>
        <begin position="388"/>
        <end position="400"/>
    </location>
</feature>
<reference evidence="4" key="1">
    <citation type="submission" date="2021-06" db="EMBL/GenBank/DDBJ databases">
        <authorList>
            <person name="Criscuolo A."/>
        </authorList>
    </citation>
    <scope>NUCLEOTIDE SEQUENCE</scope>
    <source>
        <strain evidence="4">CIP111600</strain>
    </source>
</reference>
<accession>A0A916K680</accession>
<dbReference type="InterPro" id="IPR051465">
    <property type="entry name" value="Cell_Envelope_Struct_Comp"/>
</dbReference>
<feature type="chain" id="PRO_5037345897" description="SLH domain-containing protein" evidence="2">
    <location>
        <begin position="30"/>
        <end position="2558"/>
    </location>
</feature>